<protein>
    <recommendedName>
        <fullName evidence="10">tRNA-2-methylthio-N(6)-dimethylallyladenosine synthase</fullName>
        <ecNumber evidence="9">2.8.4.3</ecNumber>
    </recommendedName>
    <alternativeName>
        <fullName evidence="12">(Dimethylallyl)adenosine tRNA methylthiotransferase MiaB</fullName>
    </alternativeName>
    <alternativeName>
        <fullName evidence="11">tRNA-i(6)A37 methylthiotransferase</fullName>
    </alternativeName>
</protein>
<evidence type="ECO:0000256" key="10">
    <source>
        <dbReference type="ARBA" id="ARBA00068570"/>
    </source>
</evidence>
<dbReference type="Pfam" id="PF04055">
    <property type="entry name" value="Radical_SAM"/>
    <property type="match status" value="1"/>
</dbReference>
<evidence type="ECO:0000256" key="6">
    <source>
        <dbReference type="ARBA" id="ARBA00022723"/>
    </source>
</evidence>
<keyword evidence="4 15" id="KW-0808">Transferase</keyword>
<dbReference type="Gene3D" id="3.80.30.20">
    <property type="entry name" value="tm_1862 like domain"/>
    <property type="match status" value="1"/>
</dbReference>
<dbReference type="InterPro" id="IPR020612">
    <property type="entry name" value="Methylthiotransferase_CS"/>
</dbReference>
<keyword evidence="6" id="KW-0479">Metal-binding</keyword>
<keyword evidence="7" id="KW-0408">Iron</keyword>
<dbReference type="GO" id="GO:0046872">
    <property type="term" value="F:metal ion binding"/>
    <property type="evidence" value="ECO:0007669"/>
    <property type="project" value="UniProtKB-KW"/>
</dbReference>
<dbReference type="InterPro" id="IPR006638">
    <property type="entry name" value="Elp3/MiaA/NifB-like_rSAM"/>
</dbReference>
<comment type="cofactor">
    <cofactor evidence="1">
        <name>[4Fe-4S] cluster</name>
        <dbReference type="ChEBI" id="CHEBI:49883"/>
    </cofactor>
</comment>
<proteinExistence type="predicted"/>
<keyword evidence="8" id="KW-0411">Iron-sulfur</keyword>
<dbReference type="FunFam" id="3.40.50.12160:FF:000003">
    <property type="entry name" value="CDK5 regulatory subunit-associated protein 1"/>
    <property type="match status" value="1"/>
</dbReference>
<gene>
    <name evidence="15" type="primary">miaB</name>
    <name evidence="15" type="ORF">COU31_03550</name>
</gene>
<evidence type="ECO:0000256" key="4">
    <source>
        <dbReference type="ARBA" id="ARBA00022679"/>
    </source>
</evidence>
<evidence type="ECO:0000313" key="16">
    <source>
        <dbReference type="Proteomes" id="UP000231183"/>
    </source>
</evidence>
<evidence type="ECO:0000256" key="12">
    <source>
        <dbReference type="ARBA" id="ARBA00081141"/>
    </source>
</evidence>
<comment type="caution">
    <text evidence="15">The sequence shown here is derived from an EMBL/GenBank/DDBJ whole genome shotgun (WGS) entry which is preliminary data.</text>
</comment>
<dbReference type="SMART" id="SM00729">
    <property type="entry name" value="Elp3"/>
    <property type="match status" value="1"/>
</dbReference>
<dbReference type="GO" id="GO:0035597">
    <property type="term" value="F:tRNA-2-methylthio-N(6)-dimethylallyladenosine(37) synthase activity"/>
    <property type="evidence" value="ECO:0007669"/>
    <property type="project" value="UniProtKB-EC"/>
</dbReference>
<dbReference type="GO" id="GO:0051539">
    <property type="term" value="F:4 iron, 4 sulfur cluster binding"/>
    <property type="evidence" value="ECO:0007669"/>
    <property type="project" value="UniProtKB-KW"/>
</dbReference>
<evidence type="ECO:0000256" key="2">
    <source>
        <dbReference type="ARBA" id="ARBA00003234"/>
    </source>
</evidence>
<dbReference type="InterPro" id="IPR023404">
    <property type="entry name" value="rSAM_horseshoe"/>
</dbReference>
<dbReference type="PROSITE" id="PS51918">
    <property type="entry name" value="RADICAL_SAM"/>
    <property type="match status" value="1"/>
</dbReference>
<dbReference type="InterPro" id="IPR005839">
    <property type="entry name" value="Methylthiotransferase"/>
</dbReference>
<dbReference type="SFLD" id="SFLDS00029">
    <property type="entry name" value="Radical_SAM"/>
    <property type="match status" value="1"/>
</dbReference>
<dbReference type="PANTHER" id="PTHR43020">
    <property type="entry name" value="CDK5 REGULATORY SUBUNIT-ASSOCIATED PROTEIN 1"/>
    <property type="match status" value="1"/>
</dbReference>
<dbReference type="EMBL" id="PFBX01000037">
    <property type="protein sequence ID" value="PIT87329.1"/>
    <property type="molecule type" value="Genomic_DNA"/>
</dbReference>
<dbReference type="InterPro" id="IPR038135">
    <property type="entry name" value="Methylthiotransferase_N_sf"/>
</dbReference>
<evidence type="ECO:0000256" key="9">
    <source>
        <dbReference type="ARBA" id="ARBA00033765"/>
    </source>
</evidence>
<name>A0A2M6W3F3_9BACT</name>
<dbReference type="PROSITE" id="PS01278">
    <property type="entry name" value="MTTASE_RADICAL"/>
    <property type="match status" value="1"/>
</dbReference>
<evidence type="ECO:0000313" key="15">
    <source>
        <dbReference type="EMBL" id="PIT87329.1"/>
    </source>
</evidence>
<organism evidence="15 16">
    <name type="scientific">Candidatus Magasanikbacteria bacterium CG10_big_fil_rev_8_21_14_0_10_40_10</name>
    <dbReference type="NCBI Taxonomy" id="1974648"/>
    <lineage>
        <taxon>Bacteria</taxon>
        <taxon>Candidatus Magasanikiibacteriota</taxon>
    </lineage>
</organism>
<keyword evidence="5" id="KW-0949">S-adenosyl-L-methionine</keyword>
<reference evidence="16" key="1">
    <citation type="submission" date="2017-09" db="EMBL/GenBank/DDBJ databases">
        <title>Depth-based differentiation of microbial function through sediment-hosted aquifers and enrichment of novel symbionts in the deep terrestrial subsurface.</title>
        <authorList>
            <person name="Probst A.J."/>
            <person name="Ladd B."/>
            <person name="Jarett J.K."/>
            <person name="Geller-Mcgrath D.E."/>
            <person name="Sieber C.M.K."/>
            <person name="Emerson J.B."/>
            <person name="Anantharaman K."/>
            <person name="Thomas B.C."/>
            <person name="Malmstrom R."/>
            <person name="Stieglmeier M."/>
            <person name="Klingl A."/>
            <person name="Woyke T."/>
            <person name="Ryan C.M."/>
            <person name="Banfield J.F."/>
        </authorList>
    </citation>
    <scope>NUCLEOTIDE SEQUENCE [LARGE SCALE GENOMIC DNA]</scope>
</reference>
<dbReference type="SUPFAM" id="SSF102114">
    <property type="entry name" value="Radical SAM enzymes"/>
    <property type="match status" value="1"/>
</dbReference>
<dbReference type="Pfam" id="PF00919">
    <property type="entry name" value="UPF0004"/>
    <property type="match status" value="1"/>
</dbReference>
<dbReference type="InterPro" id="IPR058240">
    <property type="entry name" value="rSAM_sf"/>
</dbReference>
<dbReference type="Gene3D" id="3.40.50.12160">
    <property type="entry name" value="Methylthiotransferase, N-terminal domain"/>
    <property type="match status" value="1"/>
</dbReference>
<evidence type="ECO:0000256" key="5">
    <source>
        <dbReference type="ARBA" id="ARBA00022691"/>
    </source>
</evidence>
<dbReference type="PANTHER" id="PTHR43020:SF2">
    <property type="entry name" value="MITOCHONDRIAL TRNA METHYLTHIOTRANSFERASE CDK5RAP1"/>
    <property type="match status" value="1"/>
</dbReference>
<evidence type="ECO:0000259" key="13">
    <source>
        <dbReference type="PROSITE" id="PS51449"/>
    </source>
</evidence>
<evidence type="ECO:0000256" key="7">
    <source>
        <dbReference type="ARBA" id="ARBA00023004"/>
    </source>
</evidence>
<accession>A0A2M6W3F3</accession>
<evidence type="ECO:0000256" key="8">
    <source>
        <dbReference type="ARBA" id="ARBA00023014"/>
    </source>
</evidence>
<keyword evidence="3" id="KW-0004">4Fe-4S</keyword>
<sequence>MARFFLQTLGCQMNKSDSQRIDSLLNSLGLTSTDKPQQANLIIINTCSVRQSAEDRVFGFIHNWQELRKKQPKLIIAVTGCMPGRDKDGRIKERIKGVDLFFGIQDLIMLPKWLRELNPDLLTERTDGEILSDYLQIIPRTNNNFQAFVTIQTGCNNYCTYCVVPYARGLQRNRLIKDILAEISHLVKIGVKDIMLLGQVVNNYQAPDKENFSFDNPFKNQDDFSALLWELNQIKGLERINFTASDPQYFFDAQIEALKLPKQINYLHLPAQSGDNKILKKMNRKYSREQYLELVKKIRQARPEIALGTDLIVGFCGETDRQFANTLDLYRQCDFDIAYPAMYSHRSGTAAAKAWPDDISIRTKKERWWQIQRLMEETTLIKNQKYARKKISVLVESCKEGVCLGQSREMKLTQFLGAKELIGQIVPIKVDKADRWILRGHIEK</sequence>
<dbReference type="GO" id="GO:0005829">
    <property type="term" value="C:cytosol"/>
    <property type="evidence" value="ECO:0007669"/>
    <property type="project" value="TreeGrafter"/>
</dbReference>
<dbReference type="NCBIfam" id="TIGR01574">
    <property type="entry name" value="miaB-methiolase"/>
    <property type="match status" value="1"/>
</dbReference>
<feature type="domain" description="MTTase N-terminal" evidence="13">
    <location>
        <begin position="2"/>
        <end position="119"/>
    </location>
</feature>
<comment type="function">
    <text evidence="2">Catalyzes the methylthiolation of N6-(dimethylallyl)adenosine (i(6)A), leading to the formation of 2-methylthio-N6-(dimethylallyl)adenosine (ms(2)i(6)A) at position 37 in tRNAs that read codons beginning with uridine.</text>
</comment>
<dbReference type="SFLD" id="SFLDG01082">
    <property type="entry name" value="B12-binding_domain_containing"/>
    <property type="match status" value="1"/>
</dbReference>
<feature type="domain" description="Radical SAM core" evidence="14">
    <location>
        <begin position="141"/>
        <end position="382"/>
    </location>
</feature>
<dbReference type="EC" id="2.8.4.3" evidence="9"/>
<dbReference type="FunFam" id="3.80.30.20:FF:000001">
    <property type="entry name" value="tRNA-2-methylthio-N(6)-dimethylallyladenosine synthase 2"/>
    <property type="match status" value="1"/>
</dbReference>
<evidence type="ECO:0000259" key="14">
    <source>
        <dbReference type="PROSITE" id="PS51918"/>
    </source>
</evidence>
<dbReference type="SFLD" id="SFLDG01061">
    <property type="entry name" value="methylthiotransferase"/>
    <property type="match status" value="1"/>
</dbReference>
<dbReference type="InterPro" id="IPR013848">
    <property type="entry name" value="Methylthiotransferase_N"/>
</dbReference>
<dbReference type="PROSITE" id="PS51449">
    <property type="entry name" value="MTTASE_N"/>
    <property type="match status" value="1"/>
</dbReference>
<dbReference type="Proteomes" id="UP000231183">
    <property type="component" value="Unassembled WGS sequence"/>
</dbReference>
<evidence type="ECO:0000256" key="3">
    <source>
        <dbReference type="ARBA" id="ARBA00022485"/>
    </source>
</evidence>
<dbReference type="AlphaFoldDB" id="A0A2M6W3F3"/>
<evidence type="ECO:0000256" key="1">
    <source>
        <dbReference type="ARBA" id="ARBA00001966"/>
    </source>
</evidence>
<evidence type="ECO:0000256" key="11">
    <source>
        <dbReference type="ARBA" id="ARBA00080698"/>
    </source>
</evidence>
<dbReference type="InterPro" id="IPR007197">
    <property type="entry name" value="rSAM"/>
</dbReference>
<dbReference type="NCBIfam" id="TIGR00089">
    <property type="entry name" value="MiaB/RimO family radical SAM methylthiotransferase"/>
    <property type="match status" value="1"/>
</dbReference>